<dbReference type="EMBL" id="VSSQ01073945">
    <property type="protein sequence ID" value="MPN24934.1"/>
    <property type="molecule type" value="Genomic_DNA"/>
</dbReference>
<name>A0A645GLW5_9ZZZZ</name>
<protein>
    <submittedName>
        <fullName evidence="1">Uncharacterized protein</fullName>
    </submittedName>
</protein>
<accession>A0A645GLW5</accession>
<proteinExistence type="predicted"/>
<evidence type="ECO:0000313" key="1">
    <source>
        <dbReference type="EMBL" id="MPN24934.1"/>
    </source>
</evidence>
<reference evidence="1" key="1">
    <citation type="submission" date="2019-08" db="EMBL/GenBank/DDBJ databases">
        <authorList>
            <person name="Kucharzyk K."/>
            <person name="Murdoch R.W."/>
            <person name="Higgins S."/>
            <person name="Loffler F."/>
        </authorList>
    </citation>
    <scope>NUCLEOTIDE SEQUENCE</scope>
</reference>
<comment type="caution">
    <text evidence="1">The sequence shown here is derived from an EMBL/GenBank/DDBJ whole genome shotgun (WGS) entry which is preliminary data.</text>
</comment>
<dbReference type="AlphaFoldDB" id="A0A645GLW5"/>
<sequence length="49" mass="5670">MLIITVTKIQKTVQNNGLLTRLPILMQTFYLRITANRGMDVQLLPENVR</sequence>
<organism evidence="1">
    <name type="scientific">bioreactor metagenome</name>
    <dbReference type="NCBI Taxonomy" id="1076179"/>
    <lineage>
        <taxon>unclassified sequences</taxon>
        <taxon>metagenomes</taxon>
        <taxon>ecological metagenomes</taxon>
    </lineage>
</organism>
<gene>
    <name evidence="1" type="ORF">SDC9_172340</name>
</gene>